<organism evidence="1 2">
    <name type="scientific">Peronosclerospora sorghi</name>
    <dbReference type="NCBI Taxonomy" id="230839"/>
    <lineage>
        <taxon>Eukaryota</taxon>
        <taxon>Sar</taxon>
        <taxon>Stramenopiles</taxon>
        <taxon>Oomycota</taxon>
        <taxon>Peronosporomycetes</taxon>
        <taxon>Peronosporales</taxon>
        <taxon>Peronosporaceae</taxon>
        <taxon>Peronosclerospora</taxon>
    </lineage>
</organism>
<keyword evidence="2" id="KW-1185">Reference proteome</keyword>
<name>A0ACC0WP73_9STRA</name>
<comment type="caution">
    <text evidence="1">The sequence shown here is derived from an EMBL/GenBank/DDBJ whole genome shotgun (WGS) entry which is preliminary data.</text>
</comment>
<sequence length="81" mass="8877">MQNLTRGTLEQRALESTASRDRAGSVVLLGRIGPTSLRPSVQLSFLCHAKRQSSMKERGVGVSRRSGDYSVLDDSVRSELD</sequence>
<dbReference type="EMBL" id="CM047589">
    <property type="protein sequence ID" value="KAI9920475.1"/>
    <property type="molecule type" value="Genomic_DNA"/>
</dbReference>
<gene>
    <name evidence="1" type="ORF">PsorP6_015582</name>
</gene>
<evidence type="ECO:0000313" key="2">
    <source>
        <dbReference type="Proteomes" id="UP001163321"/>
    </source>
</evidence>
<reference evidence="1 2" key="1">
    <citation type="journal article" date="2022" name="bioRxiv">
        <title>The genome of the oomycete Peronosclerospora sorghi, a cosmopolitan pathogen of maize and sorghum, is inflated with dispersed pseudogenes.</title>
        <authorList>
            <person name="Fletcher K."/>
            <person name="Martin F."/>
            <person name="Isakeit T."/>
            <person name="Cavanaugh K."/>
            <person name="Magill C."/>
            <person name="Michelmore R."/>
        </authorList>
    </citation>
    <scope>NUCLEOTIDE SEQUENCE [LARGE SCALE GENOMIC DNA]</scope>
    <source>
        <strain evidence="1">P6</strain>
    </source>
</reference>
<evidence type="ECO:0000313" key="1">
    <source>
        <dbReference type="EMBL" id="KAI9920475.1"/>
    </source>
</evidence>
<protein>
    <submittedName>
        <fullName evidence="1">Uncharacterized protein</fullName>
    </submittedName>
</protein>
<dbReference type="Proteomes" id="UP001163321">
    <property type="component" value="Chromosome 10"/>
</dbReference>
<proteinExistence type="predicted"/>
<accession>A0ACC0WP73</accession>